<dbReference type="RefSeq" id="XP_009052454.1">
    <property type="nucleotide sequence ID" value="XM_009054206.1"/>
</dbReference>
<keyword evidence="1" id="KW-0472">Membrane</keyword>
<sequence>METEDNNIEKHDKITACSEENELLNANSIKMTDAPFGKSDSEDDIVEDYDVLAIRPQCCRNRTGLEKFLMAAMLVAFVVIIGLAVGLTRPILKEDNMKYNSEDCCQTNIT</sequence>
<proteinExistence type="predicted"/>
<accession>V4ATB8</accession>
<dbReference type="CTD" id="20238130"/>
<keyword evidence="3" id="KW-1185">Reference proteome</keyword>
<feature type="transmembrane region" description="Helical" evidence="1">
    <location>
        <begin position="68"/>
        <end position="88"/>
    </location>
</feature>
<dbReference type="EMBL" id="KB201362">
    <property type="protein sequence ID" value="ESO96966.1"/>
    <property type="molecule type" value="Genomic_DNA"/>
</dbReference>
<reference evidence="2 3" key="1">
    <citation type="journal article" date="2013" name="Nature">
        <title>Insights into bilaterian evolution from three spiralian genomes.</title>
        <authorList>
            <person name="Simakov O."/>
            <person name="Marletaz F."/>
            <person name="Cho S.J."/>
            <person name="Edsinger-Gonzales E."/>
            <person name="Havlak P."/>
            <person name="Hellsten U."/>
            <person name="Kuo D.H."/>
            <person name="Larsson T."/>
            <person name="Lv J."/>
            <person name="Arendt D."/>
            <person name="Savage R."/>
            <person name="Osoegawa K."/>
            <person name="de Jong P."/>
            <person name="Grimwood J."/>
            <person name="Chapman J.A."/>
            <person name="Shapiro H."/>
            <person name="Aerts A."/>
            <person name="Otillar R.P."/>
            <person name="Terry A.Y."/>
            <person name="Boore J.L."/>
            <person name="Grigoriev I.V."/>
            <person name="Lindberg D.R."/>
            <person name="Seaver E.C."/>
            <person name="Weisblat D.A."/>
            <person name="Putnam N.H."/>
            <person name="Rokhsar D.S."/>
        </authorList>
    </citation>
    <scope>NUCLEOTIDE SEQUENCE [LARGE SCALE GENOMIC DNA]</scope>
</reference>
<dbReference type="KEGG" id="lgi:LOTGIDRAFT_159718"/>
<dbReference type="Proteomes" id="UP000030746">
    <property type="component" value="Unassembled WGS sequence"/>
</dbReference>
<evidence type="ECO:0000313" key="2">
    <source>
        <dbReference type="EMBL" id="ESO96966.1"/>
    </source>
</evidence>
<protein>
    <submittedName>
        <fullName evidence="2">Uncharacterized protein</fullName>
    </submittedName>
</protein>
<keyword evidence="1" id="KW-1133">Transmembrane helix</keyword>
<name>V4ATB8_LOTGI</name>
<keyword evidence="1" id="KW-0812">Transmembrane</keyword>
<evidence type="ECO:0000313" key="3">
    <source>
        <dbReference type="Proteomes" id="UP000030746"/>
    </source>
</evidence>
<evidence type="ECO:0000256" key="1">
    <source>
        <dbReference type="SAM" id="Phobius"/>
    </source>
</evidence>
<gene>
    <name evidence="2" type="ORF">LOTGIDRAFT_159718</name>
</gene>
<dbReference type="GeneID" id="20238130"/>
<dbReference type="HOGENOM" id="CLU_2173821_0_0_1"/>
<dbReference type="AlphaFoldDB" id="V4ATB8"/>
<organism evidence="2 3">
    <name type="scientific">Lottia gigantea</name>
    <name type="common">Giant owl limpet</name>
    <dbReference type="NCBI Taxonomy" id="225164"/>
    <lineage>
        <taxon>Eukaryota</taxon>
        <taxon>Metazoa</taxon>
        <taxon>Spiralia</taxon>
        <taxon>Lophotrochozoa</taxon>
        <taxon>Mollusca</taxon>
        <taxon>Gastropoda</taxon>
        <taxon>Patellogastropoda</taxon>
        <taxon>Lottioidea</taxon>
        <taxon>Lottiidae</taxon>
        <taxon>Lottia</taxon>
    </lineage>
</organism>